<gene>
    <name evidence="2" type="ORF">ZGOWGMRN_CDS_0027</name>
</gene>
<proteinExistence type="predicted"/>
<protein>
    <submittedName>
        <fullName evidence="2">Uncharacterized protein</fullName>
    </submittedName>
</protein>
<accession>A0AAU7N464</accession>
<keyword evidence="1" id="KW-1133">Transmembrane helix</keyword>
<keyword evidence="1" id="KW-0812">Transmembrane</keyword>
<keyword evidence="1" id="KW-0472">Membrane</keyword>
<name>A0AAU7N464_9VIRU</name>
<dbReference type="EMBL" id="PP848464">
    <property type="protein sequence ID" value="XBQ68762.1"/>
    <property type="molecule type" value="Genomic_DNA"/>
</dbReference>
<organism evidence="2">
    <name type="scientific">Nitrosopumivirus cobalaminus</name>
    <dbReference type="NCBI Taxonomy" id="3158414"/>
    <lineage>
        <taxon>Viruses</taxon>
    </lineage>
</organism>
<evidence type="ECO:0000313" key="2">
    <source>
        <dbReference type="EMBL" id="XBQ68762.1"/>
    </source>
</evidence>
<evidence type="ECO:0000256" key="1">
    <source>
        <dbReference type="SAM" id="Phobius"/>
    </source>
</evidence>
<feature type="transmembrane region" description="Helical" evidence="1">
    <location>
        <begin position="12"/>
        <end position="31"/>
    </location>
</feature>
<sequence>MTNLVTLGYGTKFITTMGYGGLTAIIPFILSRRIVRLGIQRIQSLTGEL</sequence>
<reference evidence="2" key="1">
    <citation type="submission" date="2024-05" db="EMBL/GenBank/DDBJ databases">
        <title>The simplest Porifera holobiont: glass sponge Aphrocallistes beatrix thrives with only two symbionts.</title>
        <authorList>
            <person name="N Garritano A."/>
            <person name="A Allen M."/>
            <person name="Thomas T."/>
        </authorList>
    </citation>
    <scope>NUCLEOTIDE SEQUENCE</scope>
    <source>
        <strain evidence="2">AB1</strain>
    </source>
</reference>